<dbReference type="GO" id="GO:0008061">
    <property type="term" value="F:chitin binding"/>
    <property type="evidence" value="ECO:0007669"/>
    <property type="project" value="InterPro"/>
</dbReference>
<evidence type="ECO:0000313" key="4">
    <source>
        <dbReference type="Proteomes" id="UP001198182"/>
    </source>
</evidence>
<accession>A0AAE3JEB8</accession>
<evidence type="ECO:0000313" key="3">
    <source>
        <dbReference type="EMBL" id="MCC2229672.1"/>
    </source>
</evidence>
<dbReference type="EMBL" id="JAJEQR010000003">
    <property type="protein sequence ID" value="MCC2229672.1"/>
    <property type="molecule type" value="Genomic_DNA"/>
</dbReference>
<dbReference type="PANTHER" id="PTHR46066">
    <property type="entry name" value="CHITINASE DOMAIN-CONTAINING PROTEIN 1 FAMILY MEMBER"/>
    <property type="match status" value="1"/>
</dbReference>
<proteinExistence type="predicted"/>
<keyword evidence="4" id="KW-1185">Reference proteome</keyword>
<keyword evidence="1" id="KW-0812">Transmembrane</keyword>
<protein>
    <submittedName>
        <fullName evidence="3">Chitinase</fullName>
    </submittedName>
</protein>
<evidence type="ECO:0000259" key="2">
    <source>
        <dbReference type="PROSITE" id="PS51910"/>
    </source>
</evidence>
<dbReference type="Pfam" id="PF00704">
    <property type="entry name" value="Glyco_hydro_18"/>
    <property type="match status" value="1"/>
</dbReference>
<feature type="domain" description="GH18" evidence="2">
    <location>
        <begin position="218"/>
        <end position="564"/>
    </location>
</feature>
<gene>
    <name evidence="3" type="ORF">LKD81_01470</name>
</gene>
<dbReference type="InterPro" id="IPR017853">
    <property type="entry name" value="GH"/>
</dbReference>
<evidence type="ECO:0000256" key="1">
    <source>
        <dbReference type="SAM" id="Phobius"/>
    </source>
</evidence>
<dbReference type="RefSeq" id="WP_349166200.1">
    <property type="nucleotide sequence ID" value="NZ_JBBNNY010000009.1"/>
</dbReference>
<comment type="caution">
    <text evidence="3">The sequence shown here is derived from an EMBL/GenBank/DDBJ whole genome shotgun (WGS) entry which is preliminary data.</text>
</comment>
<dbReference type="AlphaFoldDB" id="A0AAE3JEB8"/>
<dbReference type="PROSITE" id="PS51910">
    <property type="entry name" value="GH18_2"/>
    <property type="match status" value="1"/>
</dbReference>
<organism evidence="3 4">
    <name type="scientific">Hominifimenecus microfluidus</name>
    <dbReference type="NCBI Taxonomy" id="2885348"/>
    <lineage>
        <taxon>Bacteria</taxon>
        <taxon>Bacillati</taxon>
        <taxon>Bacillota</taxon>
        <taxon>Clostridia</taxon>
        <taxon>Lachnospirales</taxon>
        <taxon>Lachnospiraceae</taxon>
        <taxon>Hominifimenecus</taxon>
    </lineage>
</organism>
<dbReference type="Gene3D" id="3.10.50.10">
    <property type="match status" value="1"/>
</dbReference>
<dbReference type="InterPro" id="IPR029070">
    <property type="entry name" value="Chitinase_insertion_sf"/>
</dbReference>
<keyword evidence="1" id="KW-0472">Membrane</keyword>
<dbReference type="GO" id="GO:0005975">
    <property type="term" value="P:carbohydrate metabolic process"/>
    <property type="evidence" value="ECO:0007669"/>
    <property type="project" value="InterPro"/>
</dbReference>
<dbReference type="Gene3D" id="3.20.20.80">
    <property type="entry name" value="Glycosidases"/>
    <property type="match status" value="1"/>
</dbReference>
<dbReference type="PANTHER" id="PTHR46066:SF2">
    <property type="entry name" value="CHITINASE DOMAIN-CONTAINING PROTEIN 1"/>
    <property type="match status" value="1"/>
</dbReference>
<reference evidence="3" key="1">
    <citation type="submission" date="2021-10" db="EMBL/GenBank/DDBJ databases">
        <title>Anaerobic single-cell dispensing facilitates the cultivation of human gut bacteria.</title>
        <authorList>
            <person name="Afrizal A."/>
        </authorList>
    </citation>
    <scope>NUCLEOTIDE SEQUENCE</scope>
    <source>
        <strain evidence="3">CLA-AA-H215</strain>
    </source>
</reference>
<dbReference type="InterPro" id="IPR011583">
    <property type="entry name" value="Chitinase_II/V-like_cat"/>
</dbReference>
<dbReference type="Proteomes" id="UP001198182">
    <property type="component" value="Unassembled WGS sequence"/>
</dbReference>
<dbReference type="SMART" id="SM00636">
    <property type="entry name" value="Glyco_18"/>
    <property type="match status" value="1"/>
</dbReference>
<dbReference type="InterPro" id="IPR001223">
    <property type="entry name" value="Glyco_hydro18_cat"/>
</dbReference>
<sequence>MGAKQNKKLPVLIVIILIVLVLAVSFIYERLHADTPTDKMADLNDIYQSEDGTAAVIANGVLSEARAEWRGQTAYLNLGIVRDELNDHFYWDDNEKLLLYTTANEVVRADAESTYQGVPVFFEQGKNDAAESRVYISLDYVSCYTNMQVETYSAPSRVFLRTIYGESEYADVAEETAVHSKANVKSPLLVKASAGSRLWVIREEGSDWLYVYVGGEDGGVVGYVQRKLVSNLETVDDAGPYQQPEYTHLSLSEPIRMVWHQVFQESGLDAWDSLMENVSGVNVLAPTWFSIVDSEGTVESRANQEYVDRAHANGMQIWALVENINSEVKLDNARLLNTTSSRNRIIQTLIEQALAYGIDGLNVDLEGLPSSAGSGYIQFIRELSVECRKNGLILSVDNYVPSAWTTHYQRDKQAEVIDYLVIMAYDEHYNGSEAGSTASFPFVENGIANTIAQGVPADRIICAVPFYSRIWHGDGSSVSSETISMPNMQAYIAEHELTPVWEDDIAQNYVEYTDEEGTLNRIWVEDASSLQAKIDVIRNYSLAGVAGWKLGMETSDVWSILAGE</sequence>
<keyword evidence="1" id="KW-1133">Transmembrane helix</keyword>
<name>A0AAE3JEB8_9FIRM</name>
<feature type="transmembrane region" description="Helical" evidence="1">
    <location>
        <begin position="9"/>
        <end position="28"/>
    </location>
</feature>
<dbReference type="SUPFAM" id="SSF51445">
    <property type="entry name" value="(Trans)glycosidases"/>
    <property type="match status" value="1"/>
</dbReference>